<dbReference type="EMBL" id="CAJNNV010000177">
    <property type="protein sequence ID" value="CAE8581733.1"/>
    <property type="molecule type" value="Genomic_DNA"/>
</dbReference>
<accession>A0A813D0G2</accession>
<dbReference type="OrthoDB" id="3562at2759"/>
<feature type="domain" description="ATP-grasp" evidence="4">
    <location>
        <begin position="130"/>
        <end position="337"/>
    </location>
</feature>
<gene>
    <name evidence="5" type="ORF">PGLA1383_LOCUS745</name>
    <name evidence="6" type="ORF">PGLA1383_LOCUS746</name>
</gene>
<name>A0A813D0G2_POLGL</name>
<dbReference type="InterPro" id="IPR013815">
    <property type="entry name" value="ATP_grasp_subdomain_1"/>
</dbReference>
<dbReference type="PANTHER" id="PTHR23132">
    <property type="entry name" value="D-ALANINE--D-ALANINE LIGASE"/>
    <property type="match status" value="1"/>
</dbReference>
<keyword evidence="2" id="KW-0436">Ligase</keyword>
<dbReference type="Gene3D" id="3.30.470.20">
    <property type="entry name" value="ATP-grasp fold, B domain"/>
    <property type="match status" value="1"/>
</dbReference>
<dbReference type="GO" id="GO:0005524">
    <property type="term" value="F:ATP binding"/>
    <property type="evidence" value="ECO:0007669"/>
    <property type="project" value="UniProtKB-UniRule"/>
</dbReference>
<dbReference type="GO" id="GO:0046872">
    <property type="term" value="F:metal ion binding"/>
    <property type="evidence" value="ECO:0007669"/>
    <property type="project" value="InterPro"/>
</dbReference>
<dbReference type="EMBL" id="CAJNNV010000177">
    <property type="protein sequence ID" value="CAE8581732.1"/>
    <property type="molecule type" value="Genomic_DNA"/>
</dbReference>
<dbReference type="InterPro" id="IPR011761">
    <property type="entry name" value="ATP-grasp"/>
</dbReference>
<keyword evidence="7" id="KW-1185">Reference proteome</keyword>
<evidence type="ECO:0000313" key="5">
    <source>
        <dbReference type="EMBL" id="CAE8581732.1"/>
    </source>
</evidence>
<keyword evidence="3" id="KW-0067">ATP-binding</keyword>
<dbReference type="InterPro" id="IPR011095">
    <property type="entry name" value="Dala_Dala_lig_C"/>
</dbReference>
<sequence length="355" mass="39048">MSTRPVVLHLCGSAASDYYEGLSVLVYATTCLEEIAEHGTYTNVVCIVHLDGSWSFPSNVSEAARSSAEHVSMDQAVLKIKELNPSAVVPHMFCLPGMTAFRGLCDVMNIPLVGNPAAVMALSTNKWQTKAVVASYGVKVPEAEIISKGEVPKMQPPFLIKPCNEDNSQGISLVRELSTLQNALDHAFQFDHELLVERYVPLGRELRVAVLEMDDMSLQLLPCIEYFLSEEDPIRTSEHKLVTDKSGKPVGFAASGRKCPADIDETLREKLRDLATRSHKALGCRDYSLYDVRVDPQGEPYFIEACLYCSFSPKSVIVTMAAQAGQDQRTVFEMLVNRAINRKKAAGTKTVGMKG</sequence>
<comment type="caution">
    <text evidence="6">The sequence shown here is derived from an EMBL/GenBank/DDBJ whole genome shotgun (WGS) entry which is preliminary data.</text>
</comment>
<evidence type="ECO:0000313" key="6">
    <source>
        <dbReference type="EMBL" id="CAE8581733.1"/>
    </source>
</evidence>
<dbReference type="Proteomes" id="UP000654075">
    <property type="component" value="Unassembled WGS sequence"/>
</dbReference>
<reference evidence="6" key="1">
    <citation type="submission" date="2021-02" db="EMBL/GenBank/DDBJ databases">
        <authorList>
            <person name="Dougan E. K."/>
            <person name="Rhodes N."/>
            <person name="Thang M."/>
            <person name="Chan C."/>
        </authorList>
    </citation>
    <scope>NUCLEOTIDE SEQUENCE</scope>
</reference>
<dbReference type="GO" id="GO:0008716">
    <property type="term" value="F:D-alanine-D-alanine ligase activity"/>
    <property type="evidence" value="ECO:0007669"/>
    <property type="project" value="InterPro"/>
</dbReference>
<dbReference type="PROSITE" id="PS50975">
    <property type="entry name" value="ATP_GRASP"/>
    <property type="match status" value="1"/>
</dbReference>
<protein>
    <recommendedName>
        <fullName evidence="4">ATP-grasp domain-containing protein</fullName>
    </recommendedName>
</protein>
<evidence type="ECO:0000259" key="4">
    <source>
        <dbReference type="PROSITE" id="PS50975"/>
    </source>
</evidence>
<dbReference type="SUPFAM" id="SSF56059">
    <property type="entry name" value="Glutathione synthetase ATP-binding domain-like"/>
    <property type="match status" value="1"/>
</dbReference>
<organism evidence="6 7">
    <name type="scientific">Polarella glacialis</name>
    <name type="common">Dinoflagellate</name>
    <dbReference type="NCBI Taxonomy" id="89957"/>
    <lineage>
        <taxon>Eukaryota</taxon>
        <taxon>Sar</taxon>
        <taxon>Alveolata</taxon>
        <taxon>Dinophyceae</taxon>
        <taxon>Suessiales</taxon>
        <taxon>Suessiaceae</taxon>
        <taxon>Polarella</taxon>
    </lineage>
</organism>
<dbReference type="AlphaFoldDB" id="A0A813D0G2"/>
<evidence type="ECO:0000256" key="1">
    <source>
        <dbReference type="ARBA" id="ARBA00010871"/>
    </source>
</evidence>
<dbReference type="Pfam" id="PF07478">
    <property type="entry name" value="Dala_Dala_lig_C"/>
    <property type="match status" value="1"/>
</dbReference>
<comment type="similarity">
    <text evidence="1">Belongs to the D-alanine--D-alanine ligase family.</text>
</comment>
<evidence type="ECO:0000313" key="7">
    <source>
        <dbReference type="Proteomes" id="UP000654075"/>
    </source>
</evidence>
<evidence type="ECO:0000256" key="3">
    <source>
        <dbReference type="PROSITE-ProRule" id="PRU00409"/>
    </source>
</evidence>
<proteinExistence type="inferred from homology"/>
<dbReference type="Gene3D" id="3.30.1490.20">
    <property type="entry name" value="ATP-grasp fold, A domain"/>
    <property type="match status" value="1"/>
</dbReference>
<evidence type="ECO:0000256" key="2">
    <source>
        <dbReference type="ARBA" id="ARBA00022598"/>
    </source>
</evidence>
<keyword evidence="3" id="KW-0547">Nucleotide-binding</keyword>
<dbReference type="PANTHER" id="PTHR23132:SF23">
    <property type="entry name" value="D-ALANINE--D-ALANINE LIGASE B"/>
    <property type="match status" value="1"/>
</dbReference>